<protein>
    <submittedName>
        <fullName evidence="2">Uncharacterized protein</fullName>
    </submittedName>
</protein>
<dbReference type="AlphaFoldDB" id="A0A543JGP3"/>
<comment type="caution">
    <text evidence="2">The sequence shown here is derived from an EMBL/GenBank/DDBJ whole genome shotgun (WGS) entry which is preliminary data.</text>
</comment>
<feature type="compositionally biased region" description="Basic residues" evidence="1">
    <location>
        <begin position="29"/>
        <end position="47"/>
    </location>
</feature>
<gene>
    <name evidence="2" type="ORF">FHX81_4311</name>
</gene>
<dbReference type="EMBL" id="VFPP01000001">
    <property type="protein sequence ID" value="TQM81924.1"/>
    <property type="molecule type" value="Genomic_DNA"/>
</dbReference>
<evidence type="ECO:0000313" key="3">
    <source>
        <dbReference type="Proteomes" id="UP000316628"/>
    </source>
</evidence>
<evidence type="ECO:0000256" key="1">
    <source>
        <dbReference type="SAM" id="MobiDB-lite"/>
    </source>
</evidence>
<reference evidence="2 3" key="1">
    <citation type="submission" date="2019-06" db="EMBL/GenBank/DDBJ databases">
        <title>Sequencing the genomes of 1000 actinobacteria strains.</title>
        <authorList>
            <person name="Klenk H.-P."/>
        </authorList>
    </citation>
    <scope>NUCLEOTIDE SEQUENCE [LARGE SCALE GENOMIC DNA]</scope>
    <source>
        <strain evidence="2 3">DSM 45456</strain>
    </source>
</reference>
<organism evidence="2 3">
    <name type="scientific">Saccharothrix saharensis</name>
    <dbReference type="NCBI Taxonomy" id="571190"/>
    <lineage>
        <taxon>Bacteria</taxon>
        <taxon>Bacillati</taxon>
        <taxon>Actinomycetota</taxon>
        <taxon>Actinomycetes</taxon>
        <taxon>Pseudonocardiales</taxon>
        <taxon>Pseudonocardiaceae</taxon>
        <taxon>Saccharothrix</taxon>
    </lineage>
</organism>
<sequence>MMSVTRPAAAERGGRRGGRSVSRGERSACGRRRGRRIRFGGRSRRATHTLSSLPGLAEHRGHPDGSTAGPKSPRPPPTGYRPLGAVDRRTPSAPGVRPVPPGTPYPEHESKRGGQPAVVAEEALA</sequence>
<accession>A0A543JGP3</accession>
<feature type="region of interest" description="Disordered" evidence="1">
    <location>
        <begin position="1"/>
        <end position="125"/>
    </location>
</feature>
<evidence type="ECO:0000313" key="2">
    <source>
        <dbReference type="EMBL" id="TQM81924.1"/>
    </source>
</evidence>
<name>A0A543JGP3_9PSEU</name>
<dbReference type="Proteomes" id="UP000316628">
    <property type="component" value="Unassembled WGS sequence"/>
</dbReference>
<keyword evidence="3" id="KW-1185">Reference proteome</keyword>
<proteinExistence type="predicted"/>